<accession>A0A919DA78</accession>
<comment type="subcellular location">
    <subcellularLocation>
        <location evidence="1">Fimbrium</location>
    </subcellularLocation>
</comment>
<evidence type="ECO:0000259" key="10">
    <source>
        <dbReference type="Pfam" id="PF05567"/>
    </source>
</evidence>
<evidence type="ECO:0000259" key="9">
    <source>
        <dbReference type="Pfam" id="PF04151"/>
    </source>
</evidence>
<dbReference type="Gene3D" id="2.130.10.10">
    <property type="entry name" value="YVTN repeat-like/Quinoprotein amine dehydrogenase"/>
    <property type="match status" value="1"/>
</dbReference>
<evidence type="ECO:0000256" key="7">
    <source>
        <dbReference type="SAM" id="MobiDB-lite"/>
    </source>
</evidence>
<dbReference type="SUPFAM" id="SSF50998">
    <property type="entry name" value="Quinoprotein alcohol dehydrogenase-like"/>
    <property type="match status" value="1"/>
</dbReference>
<feature type="domain" description="Peptidase C-terminal archaeal/bacterial" evidence="9">
    <location>
        <begin position="194"/>
        <end position="264"/>
    </location>
</feature>
<dbReference type="Proteomes" id="UP000636453">
    <property type="component" value="Unassembled WGS sequence"/>
</dbReference>
<dbReference type="AlphaFoldDB" id="A0A919DA78"/>
<dbReference type="OrthoDB" id="7156875at2"/>
<evidence type="ECO:0000313" key="12">
    <source>
        <dbReference type="Proteomes" id="UP000636453"/>
    </source>
</evidence>
<dbReference type="Pfam" id="PF04151">
    <property type="entry name" value="PPC"/>
    <property type="match status" value="1"/>
</dbReference>
<evidence type="ECO:0000256" key="4">
    <source>
        <dbReference type="ARBA" id="ARBA00022723"/>
    </source>
</evidence>
<comment type="caution">
    <text evidence="11">The sequence shown here is derived from an EMBL/GenBank/DDBJ whole genome shotgun (WGS) entry which is preliminary data.</text>
</comment>
<evidence type="ECO:0000256" key="8">
    <source>
        <dbReference type="SAM" id="SignalP"/>
    </source>
</evidence>
<dbReference type="RefSeq" id="WP_146474001.1">
    <property type="nucleotide sequence ID" value="NZ_BNCF01000003.1"/>
</dbReference>
<feature type="domain" description="PilY1 beta-propeller" evidence="10">
    <location>
        <begin position="741"/>
        <end position="1016"/>
    </location>
</feature>
<feature type="chain" id="PRO_5037403357" evidence="8">
    <location>
        <begin position="29"/>
        <end position="1201"/>
    </location>
</feature>
<organism evidence="11 12">
    <name type="scientific">Vulcaniibacterium thermophilum</name>
    <dbReference type="NCBI Taxonomy" id="1169913"/>
    <lineage>
        <taxon>Bacteria</taxon>
        <taxon>Pseudomonadati</taxon>
        <taxon>Pseudomonadota</taxon>
        <taxon>Gammaproteobacteria</taxon>
        <taxon>Lysobacterales</taxon>
        <taxon>Lysobacteraceae</taxon>
        <taxon>Vulcaniibacterium</taxon>
    </lineage>
</organism>
<keyword evidence="8" id="KW-0732">Signal</keyword>
<evidence type="ECO:0000256" key="6">
    <source>
        <dbReference type="ARBA" id="ARBA00023263"/>
    </source>
</evidence>
<dbReference type="EMBL" id="BNCF01000003">
    <property type="protein sequence ID" value="GHE28584.1"/>
    <property type="molecule type" value="Genomic_DNA"/>
</dbReference>
<proteinExistence type="inferred from homology"/>
<reference evidence="11" key="2">
    <citation type="submission" date="2020-09" db="EMBL/GenBank/DDBJ databases">
        <authorList>
            <person name="Sun Q."/>
            <person name="Kim S."/>
        </authorList>
    </citation>
    <scope>NUCLEOTIDE SEQUENCE</scope>
    <source>
        <strain evidence="11">KCTC 32020</strain>
    </source>
</reference>
<sequence length="1201" mass="127378">MKRIRMSSKTTALLAAFSATLLGLPVGAATFPNYPLQTGTGSVPPNILFILDDSGSMNFPHMPVDIDDGALEDTPAHRSYLHNTLYYNPNTDYKPWLQANGTRMTGGTSINAVYSHASLASGSRDLRGHIDSVFYLPKNASVTSQNITDFYKYWIRSNGGSAEIVRLSASGTVVDLPVSAWTQNINEDAWVYRTIQVPEHVTELRIEISGNTNSNSSWGNADLYLRRGTSNPTTSTYDARDTGSGSTETVVINNPAAGPWRIGIFNTDSGSGDRRVYNNTTAVRMKGRVETANPSTRALTDELRNIATWYSYHRTRMKAAKAGASETFAGLGKNFRVGFDTIWNRGTGHTPNTGGSVPSFPIPVSQGGGLFEDDAANGIQNKTNWFTRLFNASGSGGTPLRGALQRAGRYYESSADDGPWGPANQLACRQSYAILTTDGYWNDASGFVSGVVNNADGTDGEEIVHADGKRKYKYVASAPYKDGWSDTVADIAMYYWKRDLRTDLANKVPTSQNPAFWQHMSTFGISIGQSGQTGYGSVGAVPSNFASWPQPFDGGTAQNIDDLLHAAVNGRGSFVAARDPEAFANALKSSLAVIESRLASGSNVAANGPKIEAGSLAFQAVYTSGSWNGDVRAYSLASGSQAGTPTWSAADRANTNAANFLARGVYTWDGNDGVTFPTSTQKTKLARTGGIAPVTADDNVAYLKGDRTLESNRGNGGKLRSRVSPIGDIVNSSPFYVRENQYLFVGANDGMLHAIEGSSGDVKFSYVPAGIDFTRLASLSDPDYDHRFFVDGGIDVSTKAQGNGRNILAATLGRGGRGVFALDVTNPGSFSDANVLWDRTGSAADADMGYVLGAPLVRKGNNGKTLVMVGNGAESPNGKAVLYIYVLNSDGSVPNNGVIALVADAGSGNGLAEPRAADIDNDGDADYVYAGDLQGNVWKFDLTSSNANQWKVAFSGNPLFVAKDANGTRQPITAPVALAREPVTNRLFVFVGTGRYIYDSDITSTSTQTLYALIDTGAAISGRSDLQERSIAEVGTDSKGRDARAFESYEALPDGKKGWYLDLGNPKPGERIVTAPFLRGRALWFSTIIPQTGSGCDAGGTGYLNAIDAFTGTLPSGEDGTWTYFDVDGNNKGDDRVTPGGGGSGGYVGSVDLGVGMPSQGVGVGNKIIACGSDAECGETGTPPGGGAPRRLGWRELFRRD</sequence>
<dbReference type="InterPro" id="IPR007280">
    <property type="entry name" value="Peptidase_C_arc/bac"/>
</dbReference>
<evidence type="ECO:0000313" key="11">
    <source>
        <dbReference type="EMBL" id="GHE28584.1"/>
    </source>
</evidence>
<gene>
    <name evidence="11" type="primary">pilY1</name>
    <name evidence="11" type="ORF">GCM10007167_07750</name>
</gene>
<keyword evidence="4" id="KW-0479">Metal-binding</keyword>
<dbReference type="Gene3D" id="2.60.120.380">
    <property type="match status" value="1"/>
</dbReference>
<feature type="signal peptide" evidence="8">
    <location>
        <begin position="1"/>
        <end position="28"/>
    </location>
</feature>
<feature type="region of interest" description="Disordered" evidence="7">
    <location>
        <begin position="1179"/>
        <end position="1201"/>
    </location>
</feature>
<reference evidence="11" key="1">
    <citation type="journal article" date="2014" name="Int. J. Syst. Evol. Microbiol.">
        <title>Complete genome sequence of Corynebacterium casei LMG S-19264T (=DSM 44701T), isolated from a smear-ripened cheese.</title>
        <authorList>
            <consortium name="US DOE Joint Genome Institute (JGI-PGF)"/>
            <person name="Walter F."/>
            <person name="Albersmeier A."/>
            <person name="Kalinowski J."/>
            <person name="Ruckert C."/>
        </authorList>
    </citation>
    <scope>NUCLEOTIDE SEQUENCE</scope>
    <source>
        <strain evidence="11">KCTC 32020</strain>
    </source>
</reference>
<dbReference type="GO" id="GO:0009289">
    <property type="term" value="C:pilus"/>
    <property type="evidence" value="ECO:0007669"/>
    <property type="project" value="UniProtKB-SubCell"/>
</dbReference>
<evidence type="ECO:0000256" key="3">
    <source>
        <dbReference type="ARBA" id="ARBA00022558"/>
    </source>
</evidence>
<keyword evidence="12" id="KW-1185">Reference proteome</keyword>
<evidence type="ECO:0000256" key="2">
    <source>
        <dbReference type="ARBA" id="ARBA00008387"/>
    </source>
</evidence>
<name>A0A919DA78_9GAMM</name>
<protein>
    <submittedName>
        <fullName evidence="11">Type IV pilus biogenesis factor PilY1</fullName>
    </submittedName>
</protein>
<keyword evidence="6" id="KW-0281">Fimbrium</keyword>
<dbReference type="Pfam" id="PF05567">
    <property type="entry name" value="T4P_PilY1"/>
    <property type="match status" value="1"/>
</dbReference>
<dbReference type="GO" id="GO:0046872">
    <property type="term" value="F:metal ion binding"/>
    <property type="evidence" value="ECO:0007669"/>
    <property type="project" value="UniProtKB-KW"/>
</dbReference>
<evidence type="ECO:0000256" key="1">
    <source>
        <dbReference type="ARBA" id="ARBA00004561"/>
    </source>
</evidence>
<dbReference type="InterPro" id="IPR015943">
    <property type="entry name" value="WD40/YVTN_repeat-like_dom_sf"/>
</dbReference>
<dbReference type="InterPro" id="IPR011047">
    <property type="entry name" value="Quinoprotein_ADH-like_sf"/>
</dbReference>
<comment type="similarity">
    <text evidence="2">Belongs to the PilY1 family.</text>
</comment>
<keyword evidence="3" id="KW-1029">Fimbrium biogenesis</keyword>
<dbReference type="InterPro" id="IPR008707">
    <property type="entry name" value="B-propeller_PilY1"/>
</dbReference>
<evidence type="ECO:0000256" key="5">
    <source>
        <dbReference type="ARBA" id="ARBA00022837"/>
    </source>
</evidence>
<keyword evidence="5" id="KW-0106">Calcium</keyword>